<evidence type="ECO:0000313" key="1">
    <source>
        <dbReference type="EMBL" id="RDX95733.1"/>
    </source>
</evidence>
<comment type="caution">
    <text evidence="1">The sequence shown here is derived from an EMBL/GenBank/DDBJ whole genome shotgun (WGS) entry which is preliminary data.</text>
</comment>
<sequence>MAHSSFTHPNKLVGMADAIYRRGPWSVKVLPCRSDEFMCEWAVESEEPFFYFYETLFSKLGITLPLHRVRASPPTQLHPNNWAFVWAFELLSEDLGREPSLGTSLSSRPWQKLMMSFCESYKQFKEHFCRVAASRSRPSMLYNNVGDSLFPLYWTDQLAISVSVDRNEMQDWEDKFVEELDRISLLSCSKLIINKGG</sequence>
<name>A0A371GZ38_MUCPR</name>
<accession>A0A371GZ38</accession>
<dbReference type="AlphaFoldDB" id="A0A371GZ38"/>
<proteinExistence type="predicted"/>
<gene>
    <name evidence="1" type="ORF">CR513_21702</name>
</gene>
<organism evidence="1 2">
    <name type="scientific">Mucuna pruriens</name>
    <name type="common">Velvet bean</name>
    <name type="synonym">Dolichos pruriens</name>
    <dbReference type="NCBI Taxonomy" id="157652"/>
    <lineage>
        <taxon>Eukaryota</taxon>
        <taxon>Viridiplantae</taxon>
        <taxon>Streptophyta</taxon>
        <taxon>Embryophyta</taxon>
        <taxon>Tracheophyta</taxon>
        <taxon>Spermatophyta</taxon>
        <taxon>Magnoliopsida</taxon>
        <taxon>eudicotyledons</taxon>
        <taxon>Gunneridae</taxon>
        <taxon>Pentapetalae</taxon>
        <taxon>rosids</taxon>
        <taxon>fabids</taxon>
        <taxon>Fabales</taxon>
        <taxon>Fabaceae</taxon>
        <taxon>Papilionoideae</taxon>
        <taxon>50 kb inversion clade</taxon>
        <taxon>NPAAA clade</taxon>
        <taxon>indigoferoid/millettioid clade</taxon>
        <taxon>Phaseoleae</taxon>
        <taxon>Mucuna</taxon>
    </lineage>
</organism>
<dbReference type="Proteomes" id="UP000257109">
    <property type="component" value="Unassembled WGS sequence"/>
</dbReference>
<evidence type="ECO:0000313" key="2">
    <source>
        <dbReference type="Proteomes" id="UP000257109"/>
    </source>
</evidence>
<feature type="non-terminal residue" evidence="1">
    <location>
        <position position="1"/>
    </location>
</feature>
<reference evidence="1" key="1">
    <citation type="submission" date="2018-05" db="EMBL/GenBank/DDBJ databases">
        <title>Draft genome of Mucuna pruriens seed.</title>
        <authorList>
            <person name="Nnadi N.E."/>
            <person name="Vos R."/>
            <person name="Hasami M.H."/>
            <person name="Devisetty U.K."/>
            <person name="Aguiy J.C."/>
        </authorList>
    </citation>
    <scope>NUCLEOTIDE SEQUENCE [LARGE SCALE GENOMIC DNA]</scope>
    <source>
        <strain evidence="1">JCA_2017</strain>
    </source>
</reference>
<protein>
    <submittedName>
        <fullName evidence="1">Uncharacterized protein</fullName>
    </submittedName>
</protein>
<dbReference type="EMBL" id="QJKJ01004054">
    <property type="protein sequence ID" value="RDX95733.1"/>
    <property type="molecule type" value="Genomic_DNA"/>
</dbReference>
<keyword evidence="2" id="KW-1185">Reference proteome</keyword>
<dbReference type="OrthoDB" id="1321796at2759"/>